<dbReference type="AlphaFoldDB" id="A0A1H6EE85"/>
<dbReference type="InterPro" id="IPR000073">
    <property type="entry name" value="AB_hydrolase_1"/>
</dbReference>
<dbReference type="Pfam" id="PF00561">
    <property type="entry name" value="Abhydrolase_1"/>
    <property type="match status" value="1"/>
</dbReference>
<dbReference type="PANTHER" id="PTHR43433">
    <property type="entry name" value="HYDROLASE, ALPHA/BETA FOLD FAMILY PROTEIN"/>
    <property type="match status" value="1"/>
</dbReference>
<dbReference type="PANTHER" id="PTHR43433:SF5">
    <property type="entry name" value="AB HYDROLASE-1 DOMAIN-CONTAINING PROTEIN"/>
    <property type="match status" value="1"/>
</dbReference>
<feature type="domain" description="AB hydrolase-1" evidence="1">
    <location>
        <begin position="54"/>
        <end position="281"/>
    </location>
</feature>
<reference evidence="2 3" key="1">
    <citation type="submission" date="2016-10" db="EMBL/GenBank/DDBJ databases">
        <authorList>
            <person name="de Groot N.N."/>
        </authorList>
    </citation>
    <scope>NUCLEOTIDE SEQUENCE [LARGE SCALE GENOMIC DNA]</scope>
    <source>
        <strain evidence="2 3">CGMCC 4.2023</strain>
    </source>
</reference>
<proteinExistence type="predicted"/>
<dbReference type="GO" id="GO:0003824">
    <property type="term" value="F:catalytic activity"/>
    <property type="evidence" value="ECO:0007669"/>
    <property type="project" value="UniProtKB-ARBA"/>
</dbReference>
<keyword evidence="3" id="KW-1185">Reference proteome</keyword>
<dbReference type="RefSeq" id="WP_103891209.1">
    <property type="nucleotide sequence ID" value="NZ_FNVU01000039.1"/>
</dbReference>
<accession>A0A1H6EE85</accession>
<organism evidence="2 3">
    <name type="scientific">Actinacidiphila yanglinensis</name>
    <dbReference type="NCBI Taxonomy" id="310779"/>
    <lineage>
        <taxon>Bacteria</taxon>
        <taxon>Bacillati</taxon>
        <taxon>Actinomycetota</taxon>
        <taxon>Actinomycetes</taxon>
        <taxon>Kitasatosporales</taxon>
        <taxon>Streptomycetaceae</taxon>
        <taxon>Actinacidiphila</taxon>
    </lineage>
</organism>
<dbReference type="SUPFAM" id="SSF53474">
    <property type="entry name" value="alpha/beta-Hydrolases"/>
    <property type="match status" value="1"/>
</dbReference>
<evidence type="ECO:0000313" key="3">
    <source>
        <dbReference type="Proteomes" id="UP000236754"/>
    </source>
</evidence>
<evidence type="ECO:0000313" key="2">
    <source>
        <dbReference type="EMBL" id="SEG96128.1"/>
    </source>
</evidence>
<evidence type="ECO:0000259" key="1">
    <source>
        <dbReference type="Pfam" id="PF00561"/>
    </source>
</evidence>
<protein>
    <submittedName>
        <fullName evidence="2">3-oxoadipate enol-lactonase</fullName>
    </submittedName>
</protein>
<dbReference type="InterPro" id="IPR050471">
    <property type="entry name" value="AB_hydrolase"/>
</dbReference>
<name>A0A1H6EE85_9ACTN</name>
<dbReference type="OrthoDB" id="9802489at2"/>
<dbReference type="EMBL" id="FNVU01000039">
    <property type="protein sequence ID" value="SEG96128.1"/>
    <property type="molecule type" value="Genomic_DNA"/>
</dbReference>
<dbReference type="Gene3D" id="3.40.50.1820">
    <property type="entry name" value="alpha/beta hydrolase"/>
    <property type="match status" value="1"/>
</dbReference>
<gene>
    <name evidence="2" type="ORF">SAMN05216223_1397</name>
</gene>
<dbReference type="Proteomes" id="UP000236754">
    <property type="component" value="Unassembled WGS sequence"/>
</dbReference>
<dbReference type="InterPro" id="IPR029058">
    <property type="entry name" value="AB_hydrolase_fold"/>
</dbReference>
<sequence>MTVPAVEGQAETRDGVTLSYTLHPASPAAPDAGADAVTAAGSGPDAGAASGAAPRIVLVHSLALDRSLWSGVVAALDGRADLLTYDCRGHGRSGRPQGPYTTEQFADDLADLLDHVGWSRTAVAGCSMGGCVAQHFAARHRDRTRAALFVDTTAWYGPTAAQDWAARADAAERKGLAALVPFQLTRWFGDAFRQAEPGLMDHLTAVFTANDLQAYRATCAMLGAADLRASAPLLAHPAAVLVGADDGATPPAMARDLAERIGDGAAVVVPGTRHLTPLENPRVVADALLALLDRAAVGDRA</sequence>